<evidence type="ECO:0000313" key="1">
    <source>
        <dbReference type="EMBL" id="MFC5463971.1"/>
    </source>
</evidence>
<dbReference type="Gene3D" id="3.40.50.1820">
    <property type="entry name" value="alpha/beta hydrolase"/>
    <property type="match status" value="1"/>
</dbReference>
<reference evidence="2" key="1">
    <citation type="journal article" date="2019" name="Int. J. Syst. Evol. Microbiol.">
        <title>The Global Catalogue of Microorganisms (GCM) 10K type strain sequencing project: providing services to taxonomists for standard genome sequencing and annotation.</title>
        <authorList>
            <consortium name="The Broad Institute Genomics Platform"/>
            <consortium name="The Broad Institute Genome Sequencing Center for Infectious Disease"/>
            <person name="Wu L."/>
            <person name="Ma J."/>
        </authorList>
    </citation>
    <scope>NUCLEOTIDE SEQUENCE [LARGE SCALE GENOMIC DNA]</scope>
    <source>
        <strain evidence="2">CGMCC 1.12237</strain>
    </source>
</reference>
<gene>
    <name evidence="1" type="ORF">ACFPM4_04260</name>
</gene>
<dbReference type="Proteomes" id="UP001596147">
    <property type="component" value="Unassembled WGS sequence"/>
</dbReference>
<protein>
    <submittedName>
        <fullName evidence="1">Alpha/beta hydrolase</fullName>
    </submittedName>
</protein>
<dbReference type="Pfam" id="PF00756">
    <property type="entry name" value="Esterase"/>
    <property type="match status" value="1"/>
</dbReference>
<evidence type="ECO:0000313" key="2">
    <source>
        <dbReference type="Proteomes" id="UP001596147"/>
    </source>
</evidence>
<keyword evidence="1" id="KW-0378">Hydrolase</keyword>
<organism evidence="1 2">
    <name type="scientific">Lederbergia graminis</name>
    <dbReference type="NCBI Taxonomy" id="735518"/>
    <lineage>
        <taxon>Bacteria</taxon>
        <taxon>Bacillati</taxon>
        <taxon>Bacillota</taxon>
        <taxon>Bacilli</taxon>
        <taxon>Bacillales</taxon>
        <taxon>Bacillaceae</taxon>
        <taxon>Lederbergia</taxon>
    </lineage>
</organism>
<dbReference type="PANTHER" id="PTHR48098">
    <property type="entry name" value="ENTEROCHELIN ESTERASE-RELATED"/>
    <property type="match status" value="1"/>
</dbReference>
<dbReference type="InterPro" id="IPR050583">
    <property type="entry name" value="Mycobacterial_A85_antigen"/>
</dbReference>
<dbReference type="GO" id="GO:0016787">
    <property type="term" value="F:hydrolase activity"/>
    <property type="evidence" value="ECO:0007669"/>
    <property type="project" value="UniProtKB-KW"/>
</dbReference>
<sequence>MGNVQGTIKEYTLNSRELNDQMITLVYTPATFSPFLDYSVLIVQDVKDYIQMGKLTRFTDELIENNEIKNIIIVGTHYKSIEDRRNKYHPQGEENEAFIRFLAHELVPWIDNKFPTTALGKDRYIMGDSLAGTVAFMTAVKYPNIFGNVIMHSPYVDDHVLTAAKQHPNPSLLSIYHVVGKDEKVVKISNNRDFLTPNRKLNAILVEKGFQLFYDEFDGGHSWKYWQPDVKRALQKMFI</sequence>
<dbReference type="RefSeq" id="WP_382348010.1">
    <property type="nucleotide sequence ID" value="NZ_JBHSMC010000001.1"/>
</dbReference>
<dbReference type="InterPro" id="IPR000801">
    <property type="entry name" value="Esterase-like"/>
</dbReference>
<dbReference type="InterPro" id="IPR029058">
    <property type="entry name" value="AB_hydrolase_fold"/>
</dbReference>
<name>A0ABW0LGR8_9BACI</name>
<dbReference type="EMBL" id="JBHSMC010000001">
    <property type="protein sequence ID" value="MFC5463971.1"/>
    <property type="molecule type" value="Genomic_DNA"/>
</dbReference>
<dbReference type="SUPFAM" id="SSF53474">
    <property type="entry name" value="alpha/beta-Hydrolases"/>
    <property type="match status" value="1"/>
</dbReference>
<proteinExistence type="predicted"/>
<keyword evidence="2" id="KW-1185">Reference proteome</keyword>
<comment type="caution">
    <text evidence="1">The sequence shown here is derived from an EMBL/GenBank/DDBJ whole genome shotgun (WGS) entry which is preliminary data.</text>
</comment>
<accession>A0ABW0LGR8</accession>
<dbReference type="PANTHER" id="PTHR48098:SF3">
    <property type="entry name" value="IRON(III) ENTEROBACTIN ESTERASE"/>
    <property type="match status" value="1"/>
</dbReference>